<feature type="region of interest" description="Disordered" evidence="8">
    <location>
        <begin position="1"/>
        <end position="29"/>
    </location>
</feature>
<keyword evidence="5" id="KW-1133">Transmembrane helix</keyword>
<dbReference type="GeneID" id="25728687"/>
<name>A0A0D2M5L6_9CHLO</name>
<dbReference type="PANTHER" id="PTHR11884">
    <property type="entry name" value="SELECTIN LIGAND RELATED"/>
    <property type="match status" value="1"/>
</dbReference>
<sequence>MARGVVLTNPKWPGPTQAGDQGRPPPPPLPRLRVLRVAVLDWHDQGGGIEDYGSELCQIAPNLEEIYVESVTSGFCPWATLHGLRRLRLLELGDESSVEGAPTWMMASRLTRDEDDPLRLPLGRDGAIEGVPAGPDGDVAAPAEEGAGEAAGAGGLELRLKWDVNGLNPQERFDLTDIVAQWGGLRRLHLAGVVEGADRVLRVLGESPLSGCLEELHARSCWVRPHWDEMQEEAGLAAPQLPLPLQAELLPRLLVPLLHFRRIRALSLQLIDPDDGWPTAPVAPSELERMAAPIRRGAGGPCKADISTFCGGQTAGDGRLAACLTKQLQQQKKGNVAGRQVSDRCADDLAAYKVERNTNINKDTALAHSCKVDAASLCAGESDIKVNGSVVACLRDNGMKLSPPCQREVLRTMLEAAEDYRLDARLFGACEAQVALHCKGVDPGDGRELDCLAEKSKQLSWDCLDQVIRFQKEAASDIRLSMRLFKSCVNDQRKFCADVEPGHMRVQVGTSKY</sequence>
<dbReference type="InterPro" id="IPR039728">
    <property type="entry name" value="GLG1"/>
</dbReference>
<feature type="region of interest" description="Disordered" evidence="8">
    <location>
        <begin position="129"/>
        <end position="150"/>
    </location>
</feature>
<evidence type="ECO:0000256" key="6">
    <source>
        <dbReference type="ARBA" id="ARBA00023136"/>
    </source>
</evidence>
<evidence type="ECO:0000256" key="7">
    <source>
        <dbReference type="ARBA" id="ARBA00023180"/>
    </source>
</evidence>
<dbReference type="EMBL" id="KK102956">
    <property type="protein sequence ID" value="KIY96536.1"/>
    <property type="molecule type" value="Genomic_DNA"/>
</dbReference>
<keyword evidence="3" id="KW-0732">Signal</keyword>
<dbReference type="PROSITE" id="PS51289">
    <property type="entry name" value="GLG1_C_RICH"/>
    <property type="match status" value="1"/>
</dbReference>
<dbReference type="Pfam" id="PF00839">
    <property type="entry name" value="Cys_rich_FGFR"/>
    <property type="match status" value="2"/>
</dbReference>
<evidence type="ECO:0000313" key="9">
    <source>
        <dbReference type="EMBL" id="KIY96536.1"/>
    </source>
</evidence>
<dbReference type="RefSeq" id="XP_013895556.1">
    <property type="nucleotide sequence ID" value="XM_014040102.1"/>
</dbReference>
<dbReference type="AlphaFoldDB" id="A0A0D2M5L6"/>
<keyword evidence="2" id="KW-0812">Transmembrane</keyword>
<dbReference type="Proteomes" id="UP000054498">
    <property type="component" value="Unassembled WGS sequence"/>
</dbReference>
<dbReference type="GO" id="GO:0000139">
    <property type="term" value="C:Golgi membrane"/>
    <property type="evidence" value="ECO:0007669"/>
    <property type="project" value="InterPro"/>
</dbReference>
<keyword evidence="7" id="KW-0325">Glycoprotein</keyword>
<evidence type="ECO:0000256" key="2">
    <source>
        <dbReference type="ARBA" id="ARBA00022692"/>
    </source>
</evidence>
<keyword evidence="6" id="KW-0472">Membrane</keyword>
<dbReference type="InterPro" id="IPR017873">
    <property type="entry name" value="Cys-rich_GLG1_repeat_euk"/>
</dbReference>
<protein>
    <submittedName>
        <fullName evidence="9">Golgi apparatus protein 1</fullName>
    </submittedName>
</protein>
<evidence type="ECO:0000256" key="1">
    <source>
        <dbReference type="ARBA" id="ARBA00004479"/>
    </source>
</evidence>
<keyword evidence="10" id="KW-1185">Reference proteome</keyword>
<dbReference type="PANTHER" id="PTHR11884:SF1">
    <property type="entry name" value="GOLGI APPARATUS PROTEIN 1"/>
    <property type="match status" value="1"/>
</dbReference>
<feature type="compositionally biased region" description="Low complexity" evidence="8">
    <location>
        <begin position="130"/>
        <end position="148"/>
    </location>
</feature>
<evidence type="ECO:0000256" key="3">
    <source>
        <dbReference type="ARBA" id="ARBA00022729"/>
    </source>
</evidence>
<dbReference type="OrthoDB" id="2015434at2759"/>
<evidence type="ECO:0000256" key="5">
    <source>
        <dbReference type="ARBA" id="ARBA00022989"/>
    </source>
</evidence>
<reference evidence="9 10" key="1">
    <citation type="journal article" date="2013" name="BMC Genomics">
        <title>Reconstruction of the lipid metabolism for the microalga Monoraphidium neglectum from its genome sequence reveals characteristics suitable for biofuel production.</title>
        <authorList>
            <person name="Bogen C."/>
            <person name="Al-Dilaimi A."/>
            <person name="Albersmeier A."/>
            <person name="Wichmann J."/>
            <person name="Grundmann M."/>
            <person name="Rupp O."/>
            <person name="Lauersen K.J."/>
            <person name="Blifernez-Klassen O."/>
            <person name="Kalinowski J."/>
            <person name="Goesmann A."/>
            <person name="Mussgnug J.H."/>
            <person name="Kruse O."/>
        </authorList>
    </citation>
    <scope>NUCLEOTIDE SEQUENCE [LARGE SCALE GENOMIC DNA]</scope>
    <source>
        <strain evidence="9 10">SAG 48.87</strain>
    </source>
</reference>
<dbReference type="KEGG" id="mng:MNEG_11426"/>
<comment type="subcellular location">
    <subcellularLocation>
        <location evidence="1">Membrane</location>
        <topology evidence="1">Single-pass type I membrane protein</topology>
    </subcellularLocation>
</comment>
<organism evidence="9 10">
    <name type="scientific">Monoraphidium neglectum</name>
    <dbReference type="NCBI Taxonomy" id="145388"/>
    <lineage>
        <taxon>Eukaryota</taxon>
        <taxon>Viridiplantae</taxon>
        <taxon>Chlorophyta</taxon>
        <taxon>core chlorophytes</taxon>
        <taxon>Chlorophyceae</taxon>
        <taxon>CS clade</taxon>
        <taxon>Sphaeropleales</taxon>
        <taxon>Selenastraceae</taxon>
        <taxon>Monoraphidium</taxon>
    </lineage>
</organism>
<evidence type="ECO:0000256" key="4">
    <source>
        <dbReference type="ARBA" id="ARBA00022737"/>
    </source>
</evidence>
<proteinExistence type="predicted"/>
<keyword evidence="4" id="KW-0677">Repeat</keyword>
<accession>A0A0D2M5L6</accession>
<evidence type="ECO:0000256" key="8">
    <source>
        <dbReference type="SAM" id="MobiDB-lite"/>
    </source>
</evidence>
<evidence type="ECO:0000313" key="10">
    <source>
        <dbReference type="Proteomes" id="UP000054498"/>
    </source>
</evidence>
<dbReference type="InterPro" id="IPR001893">
    <property type="entry name" value="Cys-rich_GLG1_repeat"/>
</dbReference>
<gene>
    <name evidence="9" type="ORF">MNEG_11426</name>
</gene>